<comment type="caution">
    <text evidence="2">The sequence shown here is derived from an EMBL/GenBank/DDBJ whole genome shotgun (WGS) entry which is preliminary data.</text>
</comment>
<keyword evidence="1" id="KW-1133">Transmembrane helix</keyword>
<evidence type="ECO:0000313" key="2">
    <source>
        <dbReference type="EMBL" id="KKT56280.1"/>
    </source>
</evidence>
<protein>
    <submittedName>
        <fullName evidence="2">Uncharacterized protein</fullName>
    </submittedName>
</protein>
<sequence>MSNTVITIEKLTEEEWEFAKKMKKLAHEINTAPVGAFITGLASVFIVFFAALYFNKSGAVNIPRTPEVILGYLAEQFVFLLLLFAVAVAVAFLSYFVYFRRRARKKLEEFGDLSKDSSFLPVLRKLCQVERNADEINRMKSVLEAFDSRDMFNSKPLREFLDSLPPV</sequence>
<feature type="transmembrane region" description="Helical" evidence="1">
    <location>
        <begin position="77"/>
        <end position="98"/>
    </location>
</feature>
<feature type="transmembrane region" description="Helical" evidence="1">
    <location>
        <begin position="31"/>
        <end position="54"/>
    </location>
</feature>
<keyword evidence="1" id="KW-0812">Transmembrane</keyword>
<accession>A0A0G1IAQ4</accession>
<dbReference type="Proteomes" id="UP000033977">
    <property type="component" value="Unassembled WGS sequence"/>
</dbReference>
<proteinExistence type="predicted"/>
<dbReference type="EMBL" id="LCIN01000016">
    <property type="protein sequence ID" value="KKT56280.1"/>
    <property type="molecule type" value="Genomic_DNA"/>
</dbReference>
<organism evidence="2 3">
    <name type="scientific">Candidatus Giovannonibacteria bacterium GW2011_GWB1_44_23</name>
    <dbReference type="NCBI Taxonomy" id="1618652"/>
    <lineage>
        <taxon>Bacteria</taxon>
        <taxon>Candidatus Giovannoniibacteriota</taxon>
    </lineage>
</organism>
<gene>
    <name evidence="2" type="ORF">UW49_C0016G0005</name>
</gene>
<reference evidence="2 3" key="1">
    <citation type="journal article" date="2015" name="Nature">
        <title>rRNA introns, odd ribosomes, and small enigmatic genomes across a large radiation of phyla.</title>
        <authorList>
            <person name="Brown C.T."/>
            <person name="Hug L.A."/>
            <person name="Thomas B.C."/>
            <person name="Sharon I."/>
            <person name="Castelle C.J."/>
            <person name="Singh A."/>
            <person name="Wilkins M.J."/>
            <person name="Williams K.H."/>
            <person name="Banfield J.F."/>
        </authorList>
    </citation>
    <scope>NUCLEOTIDE SEQUENCE [LARGE SCALE GENOMIC DNA]</scope>
</reference>
<evidence type="ECO:0000313" key="3">
    <source>
        <dbReference type="Proteomes" id="UP000033977"/>
    </source>
</evidence>
<name>A0A0G1IAQ4_9BACT</name>
<keyword evidence="1" id="KW-0472">Membrane</keyword>
<evidence type="ECO:0000256" key="1">
    <source>
        <dbReference type="SAM" id="Phobius"/>
    </source>
</evidence>
<dbReference type="AlphaFoldDB" id="A0A0G1IAQ4"/>